<proteinExistence type="predicted"/>
<keyword evidence="2" id="KW-1185">Reference proteome</keyword>
<reference evidence="1" key="1">
    <citation type="submission" date="2021-08" db="EMBL/GenBank/DDBJ databases">
        <authorList>
            <person name="Stevens D.C."/>
        </authorList>
    </citation>
    <scope>NUCLEOTIDE SEQUENCE</scope>
    <source>
        <strain evidence="1">DSM 53165</strain>
    </source>
</reference>
<protein>
    <recommendedName>
        <fullName evidence="3">Lipoprotein</fullName>
    </recommendedName>
</protein>
<evidence type="ECO:0000313" key="1">
    <source>
        <dbReference type="EMBL" id="MBZ5712978.1"/>
    </source>
</evidence>
<evidence type="ECO:0000313" key="2">
    <source>
        <dbReference type="Proteomes" id="UP001139031"/>
    </source>
</evidence>
<dbReference type="RefSeq" id="WP_224194731.1">
    <property type="nucleotide sequence ID" value="NZ_JAIRAU010000037.1"/>
</dbReference>
<accession>A0ABS7TXI5</accession>
<dbReference type="EMBL" id="JAIRAU010000037">
    <property type="protein sequence ID" value="MBZ5712978.1"/>
    <property type="molecule type" value="Genomic_DNA"/>
</dbReference>
<name>A0ABS7TXI5_9BACT</name>
<gene>
    <name evidence="1" type="ORF">K7C98_27385</name>
</gene>
<dbReference type="Proteomes" id="UP001139031">
    <property type="component" value="Unassembled WGS sequence"/>
</dbReference>
<sequence>MSRHFYDLIKLVAVAGLAGACDFEEALEGEPCTVEDDCWHTQECARTGPERFYNLPGICQPEDTGCVFGRQLGCACNPVDPATNCTVPALPYNLHATYPRMVCDAAILQCAVAPPEGGDQP</sequence>
<dbReference type="PROSITE" id="PS51257">
    <property type="entry name" value="PROKAR_LIPOPROTEIN"/>
    <property type="match status" value="1"/>
</dbReference>
<comment type="caution">
    <text evidence="1">The sequence shown here is derived from an EMBL/GenBank/DDBJ whole genome shotgun (WGS) entry which is preliminary data.</text>
</comment>
<evidence type="ECO:0008006" key="3">
    <source>
        <dbReference type="Google" id="ProtNLM"/>
    </source>
</evidence>
<organism evidence="1 2">
    <name type="scientific">Nannocystis pusilla</name>
    <dbReference type="NCBI Taxonomy" id="889268"/>
    <lineage>
        <taxon>Bacteria</taxon>
        <taxon>Pseudomonadati</taxon>
        <taxon>Myxococcota</taxon>
        <taxon>Polyangia</taxon>
        <taxon>Nannocystales</taxon>
        <taxon>Nannocystaceae</taxon>
        <taxon>Nannocystis</taxon>
    </lineage>
</organism>